<gene>
    <name evidence="6" type="primary">ackA</name>
    <name evidence="8" type="ORF">GCM10020366_44130</name>
</gene>
<evidence type="ECO:0000256" key="3">
    <source>
        <dbReference type="ARBA" id="ARBA00022741"/>
    </source>
</evidence>
<proteinExistence type="inferred from homology"/>
<feature type="binding site" evidence="6">
    <location>
        <begin position="244"/>
        <end position="246"/>
    </location>
    <ligand>
        <name>ATP</name>
        <dbReference type="ChEBI" id="CHEBI:30616"/>
    </ligand>
</feature>
<dbReference type="NCBIfam" id="TIGR00016">
    <property type="entry name" value="ackA"/>
    <property type="match status" value="1"/>
</dbReference>
<dbReference type="PROSITE" id="PS01075">
    <property type="entry name" value="ACETATE_KINASE_1"/>
    <property type="match status" value="1"/>
</dbReference>
<dbReference type="RefSeq" id="WP_258342021.1">
    <property type="nucleotide sequence ID" value="NZ_BAAAYK010000038.1"/>
</dbReference>
<evidence type="ECO:0000256" key="1">
    <source>
        <dbReference type="ARBA" id="ARBA00008748"/>
    </source>
</evidence>
<dbReference type="PANTHER" id="PTHR21060:SF15">
    <property type="entry name" value="ACETATE KINASE-RELATED"/>
    <property type="match status" value="1"/>
</dbReference>
<evidence type="ECO:0000256" key="5">
    <source>
        <dbReference type="ARBA" id="ARBA00022840"/>
    </source>
</evidence>
<keyword evidence="5 6" id="KW-0067">ATP-binding</keyword>
<dbReference type="EC" id="2.7.2.1" evidence="6"/>
<dbReference type="InterPro" id="IPR004372">
    <property type="entry name" value="Ac/propionate_kinase"/>
</dbReference>
<evidence type="ECO:0000256" key="2">
    <source>
        <dbReference type="ARBA" id="ARBA00022679"/>
    </source>
</evidence>
<feature type="site" description="Transition state stabilizer" evidence="6">
    <location>
        <position position="202"/>
    </location>
</feature>
<comment type="subcellular location">
    <subcellularLocation>
        <location evidence="6">Cytoplasm</location>
    </subcellularLocation>
</comment>
<dbReference type="InterPro" id="IPR043129">
    <property type="entry name" value="ATPase_NBD"/>
</dbReference>
<comment type="subunit">
    <text evidence="6">Homodimer.</text>
</comment>
<dbReference type="InterPro" id="IPR023865">
    <property type="entry name" value="Aliphatic_acid_kinase_CS"/>
</dbReference>
<dbReference type="PROSITE" id="PS01076">
    <property type="entry name" value="ACETATE_KINASE_2"/>
    <property type="match status" value="1"/>
</dbReference>
<comment type="function">
    <text evidence="6">Catalyzes the formation of acetyl phosphate from acetate and ATP. Can also catalyze the reverse reaction.</text>
</comment>
<evidence type="ECO:0000313" key="8">
    <source>
        <dbReference type="EMBL" id="GAA3361180.1"/>
    </source>
</evidence>
<feature type="active site" description="Proton donor/acceptor" evidence="6">
    <location>
        <position position="111"/>
    </location>
</feature>
<comment type="cofactor">
    <cofactor evidence="6">
        <name>Mg(2+)</name>
        <dbReference type="ChEBI" id="CHEBI:18420"/>
    </cofactor>
    <cofactor evidence="6">
        <name>Mn(2+)</name>
        <dbReference type="ChEBI" id="CHEBI:29035"/>
    </cofactor>
    <text evidence="6">Mg(2+). Can also accept Mn(2+).</text>
</comment>
<comment type="catalytic activity">
    <reaction evidence="6">
        <text>acetate + ATP = acetyl phosphate + ADP</text>
        <dbReference type="Rhea" id="RHEA:11352"/>
        <dbReference type="ChEBI" id="CHEBI:22191"/>
        <dbReference type="ChEBI" id="CHEBI:30089"/>
        <dbReference type="ChEBI" id="CHEBI:30616"/>
        <dbReference type="ChEBI" id="CHEBI:456216"/>
        <dbReference type="EC" id="2.7.2.1"/>
    </reaction>
</comment>
<dbReference type="PRINTS" id="PR00471">
    <property type="entry name" value="ACETATEKNASE"/>
</dbReference>
<dbReference type="SUPFAM" id="SSF53067">
    <property type="entry name" value="Actin-like ATPase domain"/>
    <property type="match status" value="2"/>
</dbReference>
<feature type="binding site" evidence="6">
    <location>
        <begin position="292"/>
        <end position="296"/>
    </location>
    <ligand>
        <name>ATP</name>
        <dbReference type="ChEBI" id="CHEBI:30616"/>
    </ligand>
</feature>
<keyword evidence="6" id="KW-0460">Magnesium</keyword>
<dbReference type="EMBL" id="BAAAYK010000038">
    <property type="protein sequence ID" value="GAA3361180.1"/>
    <property type="molecule type" value="Genomic_DNA"/>
</dbReference>
<keyword evidence="6" id="KW-0479">Metal-binding</keyword>
<keyword evidence="6" id="KW-0963">Cytoplasm</keyword>
<sequence>MRVLTVNAGSSSLKLRLLHDDEQVAGHDVQHWRGEPDPVRDFFHEHGAQAIGHRVVHGGPKLQGPAVLDDALLRYLSELTELAPLHQARALDAMRAAAECAPGTPAVACVDTAFHTTLPEAARTYALPKEWNERWGLRRYGFHGLSHGYASRRGAELAGLTGGRVLSCHLGAGASLAAVRDGRCVDTTMGFTPDEGLVMATRSGSVDPGLLEWLLTSGKVGVDELCDALRKRSGLAGLAGGSGDLRDVLTASADCDQDAELAYDVYVHSLVRHAGAMVAAMGGLDLLVFTGGVGEHQPRLRAEVADRLGFLGVAVDPERNAAADADADIGEAGARVRSVVVESREDLEIARQTARALTAEPVPTG</sequence>
<evidence type="ECO:0000256" key="6">
    <source>
        <dbReference type="HAMAP-Rule" id="MF_00020"/>
    </source>
</evidence>
<organism evidence="8 9">
    <name type="scientific">Saccharopolyspora gregorii</name>
    <dbReference type="NCBI Taxonomy" id="33914"/>
    <lineage>
        <taxon>Bacteria</taxon>
        <taxon>Bacillati</taxon>
        <taxon>Actinomycetota</taxon>
        <taxon>Actinomycetes</taxon>
        <taxon>Pseudonocardiales</taxon>
        <taxon>Pseudonocardiaceae</taxon>
        <taxon>Saccharopolyspora</taxon>
    </lineage>
</organism>
<dbReference type="PIRSF" id="PIRSF000722">
    <property type="entry name" value="Acetate_prop_kin"/>
    <property type="match status" value="1"/>
</dbReference>
<dbReference type="PANTHER" id="PTHR21060">
    <property type="entry name" value="ACETATE KINASE"/>
    <property type="match status" value="1"/>
</dbReference>
<evidence type="ECO:0000313" key="9">
    <source>
        <dbReference type="Proteomes" id="UP001500483"/>
    </source>
</evidence>
<dbReference type="Proteomes" id="UP001500483">
    <property type="component" value="Unassembled WGS sequence"/>
</dbReference>
<keyword evidence="9" id="KW-1185">Reference proteome</keyword>
<feature type="binding site" evidence="6">
    <location>
        <position position="54"/>
    </location>
    <ligand>
        <name>substrate</name>
    </ligand>
</feature>
<comment type="similarity">
    <text evidence="1 6 7">Belongs to the acetokinase family.</text>
</comment>
<keyword evidence="4 6" id="KW-0418">Kinase</keyword>
<name>A0ABP6RVW0_9PSEU</name>
<keyword evidence="2 6" id="KW-0808">Transferase</keyword>
<comment type="caution">
    <text evidence="6">Lacks conserved residue(s) required for the propagation of feature annotation.</text>
</comment>
<feature type="binding site" evidence="6">
    <location>
        <begin position="169"/>
        <end position="173"/>
    </location>
    <ligand>
        <name>ATP</name>
        <dbReference type="ChEBI" id="CHEBI:30616"/>
    </ligand>
</feature>
<dbReference type="InterPro" id="IPR000890">
    <property type="entry name" value="Aliphatic_acid_kin_short-chain"/>
</dbReference>
<accession>A0ABP6RVW0</accession>
<evidence type="ECO:0000256" key="7">
    <source>
        <dbReference type="RuleBase" id="RU003835"/>
    </source>
</evidence>
<comment type="caution">
    <text evidence="8">The sequence shown here is derived from an EMBL/GenBank/DDBJ whole genome shotgun (WGS) entry which is preliminary data.</text>
</comment>
<evidence type="ECO:0000256" key="4">
    <source>
        <dbReference type="ARBA" id="ARBA00022777"/>
    </source>
</evidence>
<dbReference type="GO" id="GO:0016301">
    <property type="term" value="F:kinase activity"/>
    <property type="evidence" value="ECO:0007669"/>
    <property type="project" value="UniProtKB-KW"/>
</dbReference>
<feature type="binding site" evidence="6">
    <location>
        <position position="345"/>
    </location>
    <ligand>
        <name>Mg(2+)</name>
        <dbReference type="ChEBI" id="CHEBI:18420"/>
    </ligand>
</feature>
<comment type="pathway">
    <text evidence="6">Metabolic intermediate biosynthesis; acetyl-CoA biosynthesis; acetyl-CoA from acetate: step 1/2.</text>
</comment>
<dbReference type="Gene3D" id="3.30.420.40">
    <property type="match status" value="2"/>
</dbReference>
<protein>
    <recommendedName>
        <fullName evidence="6">Acetate kinase</fullName>
        <ecNumber evidence="6">2.7.2.1</ecNumber>
    </recommendedName>
    <alternativeName>
        <fullName evidence="6">Acetokinase</fullName>
    </alternativeName>
</protein>
<dbReference type="HAMAP" id="MF_00020">
    <property type="entry name" value="Acetate_kinase"/>
    <property type="match status" value="1"/>
</dbReference>
<reference evidence="9" key="1">
    <citation type="journal article" date="2019" name="Int. J. Syst. Evol. Microbiol.">
        <title>The Global Catalogue of Microorganisms (GCM) 10K type strain sequencing project: providing services to taxonomists for standard genome sequencing and annotation.</title>
        <authorList>
            <consortium name="The Broad Institute Genomics Platform"/>
            <consortium name="The Broad Institute Genome Sequencing Center for Infectious Disease"/>
            <person name="Wu L."/>
            <person name="Ma J."/>
        </authorList>
    </citation>
    <scope>NUCLEOTIDE SEQUENCE [LARGE SCALE GENOMIC DNA]</scope>
    <source>
        <strain evidence="9">JCM 9687</strain>
    </source>
</reference>
<feature type="site" description="Transition state stabilizer" evidence="6">
    <location>
        <position position="143"/>
    </location>
</feature>
<dbReference type="Pfam" id="PF00871">
    <property type="entry name" value="Acetate_kinase"/>
    <property type="match status" value="1"/>
</dbReference>
<keyword evidence="3 6" id="KW-0547">Nucleotide-binding</keyword>